<dbReference type="PANTHER" id="PTHR23028">
    <property type="entry name" value="ACETYLTRANSFERASE"/>
    <property type="match status" value="1"/>
</dbReference>
<name>A0ABT7TM04_9MICO</name>
<feature type="transmembrane region" description="Helical" evidence="1">
    <location>
        <begin position="79"/>
        <end position="100"/>
    </location>
</feature>
<feature type="transmembrane region" description="Helical" evidence="1">
    <location>
        <begin position="221"/>
        <end position="241"/>
    </location>
</feature>
<dbReference type="Proteomes" id="UP001236404">
    <property type="component" value="Unassembled WGS sequence"/>
</dbReference>
<dbReference type="Pfam" id="PF19040">
    <property type="entry name" value="SGNH"/>
    <property type="match status" value="1"/>
</dbReference>
<feature type="transmembrane region" description="Helical" evidence="1">
    <location>
        <begin position="58"/>
        <end position="73"/>
    </location>
</feature>
<proteinExistence type="predicted"/>
<dbReference type="RefSeq" id="WP_289472127.1">
    <property type="nucleotide sequence ID" value="NZ_JAUCMN010000002.1"/>
</dbReference>
<dbReference type="Pfam" id="PF01757">
    <property type="entry name" value="Acyl_transf_3"/>
    <property type="match status" value="1"/>
</dbReference>
<dbReference type="EMBL" id="JAUCMN010000002">
    <property type="protein sequence ID" value="MDM7890621.1"/>
    <property type="molecule type" value="Genomic_DNA"/>
</dbReference>
<keyword evidence="4" id="KW-0012">Acyltransferase</keyword>
<feature type="transmembrane region" description="Helical" evidence="1">
    <location>
        <begin position="303"/>
        <end position="326"/>
    </location>
</feature>
<dbReference type="PANTHER" id="PTHR23028:SF53">
    <property type="entry name" value="ACYL_TRANSF_3 DOMAIN-CONTAINING PROTEIN"/>
    <property type="match status" value="1"/>
</dbReference>
<keyword evidence="5" id="KW-1185">Reference proteome</keyword>
<dbReference type="InterPro" id="IPR050879">
    <property type="entry name" value="Acyltransferase_3"/>
</dbReference>
<feature type="transmembrane region" description="Helical" evidence="1">
    <location>
        <begin position="374"/>
        <end position="395"/>
    </location>
</feature>
<sequence>MTVAPSRPRARRVADSLVESVTGSVSPIARHRAGRAGRSRRHPGAAATTKNLRLEIQAARAVAIASVVLYHLFPDLVPGGYVGVDVFFVISGFLITAHIAKPLAAGRFSFRTFYARRAWRLLPASLATLLVTVVLTAVFVPKTLWQDFTQQIIASSLYVENWALASNAVDYSALASDSSIVQHFWSLSTEEQFYLFWPVALWLCARLRYGRRRRGGRSLVPAIAVALAAVFLLSLTHSIVLTELSPAAYFATTTRAWEFAAGGLLWLGLHFVRIADRTAAAMSWAGLALIATTTLTFDASTPFPGWTAIVPVTGVALVIAGGMPEVRWGPAALYRTRAVQWLGDVSYSLYLWHWPLLVVVPFVIGLTAGDPTPVWAKLLVLAIALVLAHFSRRLVELPVIAFADTRMRAPRPRHRGVLVLAVAGMLVVAVPAAAMYGSVVRERSAPAAAVPDVRTAADGTLTTAACHGAAAMQPGADCPQVDAADITPSPVQAVDDSFADQDGTGCQVQGTDVSVTTCQAGDPDGTVRVAVVGDSHAANHVPALSLIAKAHHWSLTTYLHSGCPLTTAPIAAACNTWKDATLQELERQRYDVVFVAAMSRTPWPHGMVHEASQLTPVVRDDSAAAYSAAWKQLQQAGSAVVAIRDNPDAGLAGVGDVPSCVEQHGDGAACDVSEAAGLLDDPVARAAATTPGVRLLDTTPLFCADGTCPAVIGGVVVYRQVQHVTRTYSRSMAPFIEPEVVAAVDAARAG</sequence>
<accession>A0ABT7TM04</accession>
<evidence type="ECO:0000259" key="2">
    <source>
        <dbReference type="Pfam" id="PF01757"/>
    </source>
</evidence>
<feature type="transmembrane region" description="Helical" evidence="1">
    <location>
        <begin position="347"/>
        <end position="368"/>
    </location>
</feature>
<gene>
    <name evidence="4" type="ORF">QUG93_02875</name>
</gene>
<feature type="domain" description="SGNH" evidence="3">
    <location>
        <begin position="506"/>
        <end position="738"/>
    </location>
</feature>
<keyword evidence="1" id="KW-1133">Transmembrane helix</keyword>
<evidence type="ECO:0000259" key="3">
    <source>
        <dbReference type="Pfam" id="PF19040"/>
    </source>
</evidence>
<reference evidence="4 5" key="1">
    <citation type="submission" date="2023-06" db="EMBL/GenBank/DDBJ databases">
        <authorList>
            <person name="Feng G."/>
            <person name="Li J."/>
            <person name="Zhu H."/>
        </authorList>
    </citation>
    <scope>NUCLEOTIDE SEQUENCE [LARGE SCALE GENOMIC DNA]</scope>
    <source>
        <strain evidence="4 5">RHCKG28</strain>
    </source>
</reference>
<evidence type="ECO:0000313" key="5">
    <source>
        <dbReference type="Proteomes" id="UP001236404"/>
    </source>
</evidence>
<comment type="caution">
    <text evidence="4">The sequence shown here is derived from an EMBL/GenBank/DDBJ whole genome shotgun (WGS) entry which is preliminary data.</text>
</comment>
<evidence type="ECO:0000256" key="1">
    <source>
        <dbReference type="SAM" id="Phobius"/>
    </source>
</evidence>
<keyword evidence="1" id="KW-0812">Transmembrane</keyword>
<organism evidence="4 5">
    <name type="scientific">Curtobacterium caseinilyticum</name>
    <dbReference type="NCBI Taxonomy" id="3055137"/>
    <lineage>
        <taxon>Bacteria</taxon>
        <taxon>Bacillati</taxon>
        <taxon>Actinomycetota</taxon>
        <taxon>Actinomycetes</taxon>
        <taxon>Micrococcales</taxon>
        <taxon>Microbacteriaceae</taxon>
        <taxon>Curtobacterium</taxon>
    </lineage>
</organism>
<dbReference type="InterPro" id="IPR002656">
    <property type="entry name" value="Acyl_transf_3_dom"/>
</dbReference>
<protein>
    <submittedName>
        <fullName evidence="4">Acyltransferase family protein</fullName>
        <ecNumber evidence="4">2.3.1.-</ecNumber>
    </submittedName>
</protein>
<feature type="transmembrane region" description="Helical" evidence="1">
    <location>
        <begin position="121"/>
        <end position="140"/>
    </location>
</feature>
<dbReference type="EC" id="2.3.1.-" evidence="4"/>
<feature type="domain" description="Acyltransferase 3" evidence="2">
    <location>
        <begin position="55"/>
        <end position="387"/>
    </location>
</feature>
<feature type="transmembrane region" description="Helical" evidence="1">
    <location>
        <begin position="416"/>
        <end position="436"/>
    </location>
</feature>
<dbReference type="InterPro" id="IPR043968">
    <property type="entry name" value="SGNH"/>
</dbReference>
<keyword evidence="4" id="KW-0808">Transferase</keyword>
<dbReference type="GO" id="GO:0016746">
    <property type="term" value="F:acyltransferase activity"/>
    <property type="evidence" value="ECO:0007669"/>
    <property type="project" value="UniProtKB-KW"/>
</dbReference>
<keyword evidence="1" id="KW-0472">Membrane</keyword>
<feature type="transmembrane region" description="Helical" evidence="1">
    <location>
        <begin position="279"/>
        <end position="297"/>
    </location>
</feature>
<evidence type="ECO:0000313" key="4">
    <source>
        <dbReference type="EMBL" id="MDM7890621.1"/>
    </source>
</evidence>
<feature type="transmembrane region" description="Helical" evidence="1">
    <location>
        <begin position="247"/>
        <end position="267"/>
    </location>
</feature>
<feature type="transmembrane region" description="Helical" evidence="1">
    <location>
        <begin position="193"/>
        <end position="209"/>
    </location>
</feature>